<dbReference type="Proteomes" id="UP000648187">
    <property type="component" value="Unassembled WGS sequence"/>
</dbReference>
<dbReference type="InterPro" id="IPR006616">
    <property type="entry name" value="DM9_repeat"/>
</dbReference>
<feature type="compositionally biased region" description="Polar residues" evidence="1">
    <location>
        <begin position="2486"/>
        <end position="2506"/>
    </location>
</feature>
<dbReference type="CDD" id="cd05819">
    <property type="entry name" value="NHL"/>
    <property type="match status" value="2"/>
</dbReference>
<feature type="region of interest" description="Disordered" evidence="1">
    <location>
        <begin position="2486"/>
        <end position="2508"/>
    </location>
</feature>
<evidence type="ECO:0000313" key="2">
    <source>
        <dbReference type="EMBL" id="KAF9423269.1"/>
    </source>
</evidence>
<feature type="compositionally biased region" description="Basic and acidic residues" evidence="1">
    <location>
        <begin position="306"/>
        <end position="320"/>
    </location>
</feature>
<feature type="region of interest" description="Disordered" evidence="1">
    <location>
        <begin position="1887"/>
        <end position="1909"/>
    </location>
</feature>
<accession>A0A835L900</accession>
<feature type="compositionally biased region" description="Polar residues" evidence="1">
    <location>
        <begin position="2451"/>
        <end position="2466"/>
    </location>
</feature>
<sequence>MHKRKGLFLGPDSKEQKLATSEMPVSEPGVEDGEATPVAKLPSFPPYPPYSTEVAPPSVAETIIAGHGLRLQHKSVPRKPLKPPPKPAKPRGPKATDVKMAKSAIRAHARCLRKHGAILTDRLEHISKPTRRTIINLWREHAYTLPPETIARLRSMLDADEPFKPDQAYEYFINLRKTRKKATATSRVNAIKKDMLTMVGEKRFVWARNATVAFARGIQQRLSRPGRYALADGMLRLSNIILDDICGYMHMKTPSRRCTHPKARFMMEIADKVAVWIDEILSESDDRMLMMDFDEDDEEVERFFEDEVRPEGEPHDKDKSPLLASPAATDGGVTPEPVPGLGPIPVSVPGSPTAEAIPGGTTLAAAIPLAAGTPLDAATPLGDATPLSAATSLAASTPLAAATPLAASTTPQSAQTPATTTTPGDQTPLSTTTSGATTNYFLFTDILGGSKGDDDGFTDEFLDMMSFGEGRPPLLNLDRPAHSRFKGKMKDAFDVLMTEMDQKGDQKLVSHGKFNFTYQEAAKALKDANNFKATEYSVKVANKINNKLTELVKEVTPPELTRNMKDMIEICSNYLAQDAEFHKKKGPAFQILTDAMKKKASDVMYRKNKTERTYGQAAQLLERAEGLESDHDDPNLSQEIHATMTELVKNQFPEDMKKEMDGIVDVSSKYLSQAAVDDNDRGPVFDFLIKNLIEHGDQPFSDIFPLTTSSAAAHILQTAPELWYAKPDPATVDKMNAALHKAIDPNTPEHMAKDMKRVIEQCANYLSAFIRDRGAAMDLLLQMMKKNPTNVFATRNKYALDYAQGAKDIQEAPDLITHLHIKDIADEGKTNLTKDMKNVTPDALQAPMAALIKDVSKYLSQMVALRSGIAGDRYPKSLLASMEKSMGKKPLYKYRSYGQSYAEAADVLQHGGPSVTPESQQPTEPASDLAQKSLTESKHRLLVSEGLSYDDIHPTKSTKELGFEIATEMKKTLPKQVAPDVAAGLEDTIDKAATQIAKHAGGQGKALEHLTNLMKEKGDEKLARLQGYDQTYSDAAKRLENTPTLNTEKVDKSAYEIVKAKLTDLTKDKPANEKSSKFLAGPPPETNAEKKEVLQDLLAAKGDQILDEAGPYKITYQEAGEALKHAPAGVNKAHDEQKKEEMIKKIEAVLPDKKMAAAYKEPITEGAAHLADVVTGRGEAMEVIQDSLNKKKDKPFLDVGSFKKTHGQIAELLKNAPNLHGEKASPVLMENVEHQLDVLPKEIPADKPLAKQHMKDTTQIAAKYIASKATAESGLGAQALAELDKSGFNEEAKAASEALRRTAQEDFVKHDKTSSVTSKADDSDKIKSASKGTKIKDGTENKPHTPDGVTVGPDGKLYSPDGKLYVPDGKVIGPDGKVYGPDGKAHTPDGVTVGPDGKLYSPDGKLYVPDGKVIGPDGKIYGPDGKAHTPDGVTVGPDGKLYDPDGKLYVPDGNVIGPDGKVYGPDGKAHTPDGVTIGPDGKAHTPDGVTVGRDGKLYSPDGKLYVPDCKVIGPDGKVYGPDGKVHTPDGVTVGPDGKLYSPDGKLYVPDGKVIGPDGKVYGPDGKVYTPDGVTVGPDGKLYSPDGKLYVPDGKVIGPDGKVYGPDGKAHTPDGVTVGPDGKLYNPDGKLYVPDGNVIGPDGKVYGPDGKAHTPDGATIGPDGKAHTPDGVTVGRDGKLYSPDGKLYVPAGKVIGPDGKVYGPDGKAHTPDGVTVGRDGKLYSPDGKLYVPDGKVIGPDGKVYGPDGKAHTPDGVTVGPDGKLYSADGKLYVPDGKVIGPDGKVYGPDGKAHTPDGVTVGPDGKLYSADGKLYVPDGNVIGPDGKVYGPDGKVHIPDGVTVGPDGKLYSPDGKLYVPGGVMSGPGGVIQDSGVAYGPDGVRTGGSTTYSTASYGPSPESLGYPPLRGETKEQRQRRLAEAEAYRKYEESERRRLGDKEYFRRQEERLRREMEAGGPGKYRGGALGADYDKEHESALDILHEQLKAHGSEIFYQQPQTILTHAQASEWLSWPMPIKVDEVVKNSTDTARLHKKFEKKLNALVNNVTPPHLADCMQDVVIEGARRLSEYFISKSYNALVNDALISEMQKRGNEILSEVEGAAESYFFASQRLKKVDSLEVQEPCYKIATDVNKKLDDMIKVRPLPRKLNMIMKDHIKDASSFLSAMVTKPDETIEAYVALLNEMDTAGDAFLLQGYNPKTYKEAADYLRQLTSNKDKINRPNPLMQTAIQNKLNQLMDNVAPTGYSPTILKSVIAEAAALLTSYIMLQGSKTAALNELVQEITKAGDGVLLRHGPLRKSFKEGADLLLGKNADELVVSNPDPVVARKIQIKLDKCMEGKIPPQHMELMNDVIEDATMYLAVHLLEPKVIQVCKCYKNVFVQCELWCDEILRRVTRPCCTCSRHVSVQALQDLAPGEILRTTPGSSRVFAPGVEISIAPCPKMAKRKRKDSPVASHTASPTSDNENQNPITSYVMYSTSHKRFGYDSMQASTSSCGSPSRTPMSLSPLQLSKRPSPVKAIWQDIHTGNVNFYQQQQEQMQAYEAENKKRLHGDHQPSVSEFSSSSNNEFGQSSRSESPVNTCLSPQLTSPMISNIHMSDTSKICSSSRTPITSTDQMADWHAMMVSLMWNLQAWRDWIQEIFDHALTYHNTPSTRDTWSSFQRRITTEALQWRQYSVFCHQLTTRLHTRYKDKEFLSPTRPSAQTKTYIACQEEMLKIIEMRWDHLKNKLDGYAKDWSNYNLFLKGSWEKKYSSVIEDYLPEWKKPDAVWVVSACGAVPSGAVAAGVFDGEVTWVARTTHKSKVLPAALYPSKHCCLVYADGTVHKYTKYQVMCNAEVRWVAWRAGAVDGRTVKVAPGVYVGRVHYRGNHLLGAVYEPHYRCHVVIFGRPFAFNCYELLMLARDEEPFL</sequence>
<dbReference type="Pfam" id="PF11901">
    <property type="entry name" value="DM9"/>
    <property type="match status" value="1"/>
</dbReference>
<dbReference type="SUPFAM" id="SSF63829">
    <property type="entry name" value="Calcium-dependent phosphotriesterase"/>
    <property type="match status" value="1"/>
</dbReference>
<reference evidence="2" key="1">
    <citation type="submission" date="2020-08" db="EMBL/GenBank/DDBJ databases">
        <title>Spodoptera exigua strain:BAW_Kor-Di-RS1 Genome sequencing and assembly.</title>
        <authorList>
            <person name="Kim J."/>
            <person name="Nam H.Y."/>
            <person name="Kwon M."/>
            <person name="Choi J.H."/>
            <person name="Cho S.R."/>
            <person name="Kim G.-H."/>
        </authorList>
    </citation>
    <scope>NUCLEOTIDE SEQUENCE</scope>
    <source>
        <strain evidence="2">BAW_Kor-Di-RS1</strain>
        <tissue evidence="2">Whole-body</tissue>
    </source>
</reference>
<evidence type="ECO:0000256" key="1">
    <source>
        <dbReference type="SAM" id="MobiDB-lite"/>
    </source>
</evidence>
<name>A0A835L900_SPOEX</name>
<feature type="compositionally biased region" description="Low complexity" evidence="1">
    <location>
        <begin position="2554"/>
        <end position="2572"/>
    </location>
</feature>
<dbReference type="PANTHER" id="PTHR31649">
    <property type="entry name" value="AGAP009604-PA"/>
    <property type="match status" value="1"/>
</dbReference>
<feature type="region of interest" description="Disordered" evidence="1">
    <location>
        <begin position="1472"/>
        <end position="1495"/>
    </location>
</feature>
<dbReference type="InterPro" id="IPR011042">
    <property type="entry name" value="6-blade_b-propeller_TolB-like"/>
</dbReference>
<feature type="region of interest" description="Disordered" evidence="1">
    <location>
        <begin position="1068"/>
        <end position="1088"/>
    </location>
</feature>
<feature type="compositionally biased region" description="Basic residues" evidence="1">
    <location>
        <begin position="70"/>
        <end position="81"/>
    </location>
</feature>
<feature type="region of interest" description="Disordered" evidence="1">
    <location>
        <begin position="2543"/>
        <end position="2578"/>
    </location>
</feature>
<feature type="region of interest" description="Disordered" evidence="1">
    <location>
        <begin position="1"/>
        <end position="44"/>
    </location>
</feature>
<dbReference type="SMART" id="SM00696">
    <property type="entry name" value="DM9"/>
    <property type="match status" value="1"/>
</dbReference>
<feature type="compositionally biased region" description="Basic and acidic residues" evidence="1">
    <location>
        <begin position="1305"/>
        <end position="1327"/>
    </location>
</feature>
<organism evidence="2 3">
    <name type="scientific">Spodoptera exigua</name>
    <name type="common">Beet armyworm</name>
    <name type="synonym">Noctua fulgens</name>
    <dbReference type="NCBI Taxonomy" id="7107"/>
    <lineage>
        <taxon>Eukaryota</taxon>
        <taxon>Metazoa</taxon>
        <taxon>Ecdysozoa</taxon>
        <taxon>Arthropoda</taxon>
        <taxon>Hexapoda</taxon>
        <taxon>Insecta</taxon>
        <taxon>Pterygota</taxon>
        <taxon>Neoptera</taxon>
        <taxon>Endopterygota</taxon>
        <taxon>Lepidoptera</taxon>
        <taxon>Glossata</taxon>
        <taxon>Ditrysia</taxon>
        <taxon>Noctuoidea</taxon>
        <taxon>Noctuidae</taxon>
        <taxon>Amphipyrinae</taxon>
        <taxon>Spodoptera</taxon>
    </lineage>
</organism>
<gene>
    <name evidence="2" type="ORF">HW555_001338</name>
</gene>
<feature type="compositionally biased region" description="Polar residues" evidence="1">
    <location>
        <begin position="916"/>
        <end position="930"/>
    </location>
</feature>
<feature type="region of interest" description="Disordered" evidence="1">
    <location>
        <begin position="2438"/>
        <end position="2466"/>
    </location>
</feature>
<feature type="region of interest" description="Disordered" evidence="1">
    <location>
        <begin position="909"/>
        <end position="930"/>
    </location>
</feature>
<keyword evidence="3" id="KW-1185">Reference proteome</keyword>
<feature type="region of interest" description="Disordered" evidence="1">
    <location>
        <begin position="404"/>
        <end position="434"/>
    </location>
</feature>
<protein>
    <submittedName>
        <fullName evidence="2">Uncharacterized protein</fullName>
    </submittedName>
</protein>
<feature type="region of interest" description="Disordered" evidence="1">
    <location>
        <begin position="68"/>
        <end position="97"/>
    </location>
</feature>
<comment type="caution">
    <text evidence="2">The sequence shown here is derived from an EMBL/GenBank/DDBJ whole genome shotgun (WGS) entry which is preliminary data.</text>
</comment>
<evidence type="ECO:0000313" key="3">
    <source>
        <dbReference type="Proteomes" id="UP000648187"/>
    </source>
</evidence>
<feature type="region of interest" description="Disordered" evidence="1">
    <location>
        <begin position="1305"/>
        <end position="1360"/>
    </location>
</feature>
<dbReference type="Gene3D" id="2.120.10.30">
    <property type="entry name" value="TolB, C-terminal domain"/>
    <property type="match status" value="2"/>
</dbReference>
<feature type="region of interest" description="Disordered" evidence="1">
    <location>
        <begin position="306"/>
        <end position="346"/>
    </location>
</feature>
<feature type="compositionally biased region" description="Basic and acidic residues" evidence="1">
    <location>
        <begin position="1334"/>
        <end position="1345"/>
    </location>
</feature>
<feature type="compositionally biased region" description="Low complexity" evidence="1">
    <location>
        <begin position="1887"/>
        <end position="1897"/>
    </location>
</feature>
<proteinExistence type="predicted"/>
<dbReference type="EMBL" id="JACKWZ010000010">
    <property type="protein sequence ID" value="KAF9423269.1"/>
    <property type="molecule type" value="Genomic_DNA"/>
</dbReference>
<dbReference type="PANTHER" id="PTHR31649:SF1">
    <property type="entry name" value="FARNESOIC ACID O-METHYL TRANSFERASE DOMAIN-CONTAINING PROTEIN"/>
    <property type="match status" value="1"/>
</dbReference>
<feature type="region of interest" description="Disordered" evidence="1">
    <location>
        <begin position="1654"/>
        <end position="1677"/>
    </location>
</feature>